<evidence type="ECO:0000313" key="1">
    <source>
        <dbReference type="EMBL" id="GAA4431063.1"/>
    </source>
</evidence>
<dbReference type="Gene3D" id="2.60.120.380">
    <property type="match status" value="1"/>
</dbReference>
<gene>
    <name evidence="1" type="ORF">GCM10023091_01170</name>
</gene>
<evidence type="ECO:0008006" key="3">
    <source>
        <dbReference type="Google" id="ProtNLM"/>
    </source>
</evidence>
<evidence type="ECO:0000313" key="2">
    <source>
        <dbReference type="Proteomes" id="UP001501508"/>
    </source>
</evidence>
<proteinExistence type="predicted"/>
<comment type="caution">
    <text evidence="1">The sequence shown here is derived from an EMBL/GenBank/DDBJ whole genome shotgun (WGS) entry which is preliminary data.</text>
</comment>
<dbReference type="SUPFAM" id="SSF56988">
    <property type="entry name" value="Anthrax protective antigen"/>
    <property type="match status" value="1"/>
</dbReference>
<accession>A0ABP8LJQ1</accession>
<protein>
    <recommendedName>
        <fullName evidence="3">PA14 domain-containing protein</fullName>
    </recommendedName>
</protein>
<dbReference type="Proteomes" id="UP001501508">
    <property type="component" value="Unassembled WGS sequence"/>
</dbReference>
<dbReference type="EMBL" id="BAABEY010000001">
    <property type="protein sequence ID" value="GAA4431063.1"/>
    <property type="molecule type" value="Genomic_DNA"/>
</dbReference>
<keyword evidence="2" id="KW-1185">Reference proteome</keyword>
<organism evidence="1 2">
    <name type="scientific">Ravibacter arvi</name>
    <dbReference type="NCBI Taxonomy" id="2051041"/>
    <lineage>
        <taxon>Bacteria</taxon>
        <taxon>Pseudomonadati</taxon>
        <taxon>Bacteroidota</taxon>
        <taxon>Cytophagia</taxon>
        <taxon>Cytophagales</taxon>
        <taxon>Spirosomataceae</taxon>
        <taxon>Ravibacter</taxon>
    </lineage>
</organism>
<sequence>MPANWAFADSVYIHPEKTNPSKITPGSRVLVGKTGEALEISAAGAKNFKFLLSYTLTRHARMTVVLPGGAAVQLSEGREEEGSQTNGFTGQLPVQNIGKIAGLRQTLEIDYESEIPRFPGRARINEVKINGVVVQQGQYIAKSGSPSLTIQVAEGTVVLHSAGFQIFENIRPVTLTNLAYKIYNDAWDSRKTDMLGQSGTSPVLTFEVAEEKKSYNLVYEADLVVERDGDYNFTTIYTGAYCQLSIDGNVVLDTDHSNSQETHHTNVRLEKGSYRLKLWYSRLPWSSPALGLRVGERRVRDYDLHALSSLPQPRPKPFIVARPTGERAEMVRSFIQLPTENHKRTHCLSVGAPNGRNFSIDLNRAALLQVWSGEFANTTEMWYERGERQTLTPMGLTEPVSYRSSFCRLPTPESPWVDSAAVNFLDYRVDARGLPSIRYALGPSVIEDALTTIDNGIQRTITPERNASNNNYVLLAEGREIRSVEKGLYLVDGRFYIKIPAVKAPVLRKSNGKNELLLPLAAPVSFSILW</sequence>
<name>A0ABP8LJQ1_9BACT</name>
<reference evidence="2" key="1">
    <citation type="journal article" date="2019" name="Int. J. Syst. Evol. Microbiol.">
        <title>The Global Catalogue of Microorganisms (GCM) 10K type strain sequencing project: providing services to taxonomists for standard genome sequencing and annotation.</title>
        <authorList>
            <consortium name="The Broad Institute Genomics Platform"/>
            <consortium name="The Broad Institute Genome Sequencing Center for Infectious Disease"/>
            <person name="Wu L."/>
            <person name="Ma J."/>
        </authorList>
    </citation>
    <scope>NUCLEOTIDE SEQUENCE [LARGE SCALE GENOMIC DNA]</scope>
    <source>
        <strain evidence="2">JCM 31920</strain>
    </source>
</reference>